<feature type="domain" description="TonB-dependent receptor plug" evidence="9">
    <location>
        <begin position="116"/>
        <end position="233"/>
    </location>
</feature>
<evidence type="ECO:0000256" key="4">
    <source>
        <dbReference type="ARBA" id="ARBA00022692"/>
    </source>
</evidence>
<dbReference type="InterPro" id="IPR008969">
    <property type="entry name" value="CarboxyPept-like_regulatory"/>
</dbReference>
<keyword evidence="8" id="KW-0732">Signal</keyword>
<gene>
    <name evidence="10" type="ORF">SAMN04487998_2561</name>
</gene>
<proteinExistence type="inferred from homology"/>
<dbReference type="InterPro" id="IPR037066">
    <property type="entry name" value="Plug_dom_sf"/>
</dbReference>
<feature type="chain" id="PRO_5011743911" evidence="8">
    <location>
        <begin position="21"/>
        <end position="1055"/>
    </location>
</feature>
<keyword evidence="5 7" id="KW-0472">Membrane</keyword>
<keyword evidence="2 7" id="KW-0813">Transport</keyword>
<evidence type="ECO:0000313" key="10">
    <source>
        <dbReference type="EMBL" id="SET74059.1"/>
    </source>
</evidence>
<dbReference type="AlphaFoldDB" id="A0A1I0GSC3"/>
<evidence type="ECO:0000256" key="7">
    <source>
        <dbReference type="PROSITE-ProRule" id="PRU01360"/>
    </source>
</evidence>
<dbReference type="InterPro" id="IPR012910">
    <property type="entry name" value="Plug_dom"/>
</dbReference>
<comment type="subcellular location">
    <subcellularLocation>
        <location evidence="1 7">Cell outer membrane</location>
        <topology evidence="1 7">Multi-pass membrane protein</topology>
    </subcellularLocation>
</comment>
<dbReference type="PROSITE" id="PS52016">
    <property type="entry name" value="TONB_DEPENDENT_REC_3"/>
    <property type="match status" value="1"/>
</dbReference>
<keyword evidence="3 7" id="KW-1134">Transmembrane beta strand</keyword>
<keyword evidence="4 7" id="KW-0812">Transmembrane</keyword>
<dbReference type="SUPFAM" id="SSF49464">
    <property type="entry name" value="Carboxypeptidase regulatory domain-like"/>
    <property type="match status" value="1"/>
</dbReference>
<dbReference type="Gene3D" id="2.170.130.10">
    <property type="entry name" value="TonB-dependent receptor, plug domain"/>
    <property type="match status" value="1"/>
</dbReference>
<comment type="similarity">
    <text evidence="7">Belongs to the TonB-dependent receptor family.</text>
</comment>
<dbReference type="InterPro" id="IPR036942">
    <property type="entry name" value="Beta-barrel_TonB_sf"/>
</dbReference>
<accession>A0A1I0GSC3</accession>
<dbReference type="RefSeq" id="WP_092772095.1">
    <property type="nucleotide sequence ID" value="NZ_FOHS01000003.1"/>
</dbReference>
<dbReference type="OrthoDB" id="9768177at2"/>
<organism evidence="10 11">
    <name type="scientific">Hymenobacter actinosclerus</name>
    <dbReference type="NCBI Taxonomy" id="82805"/>
    <lineage>
        <taxon>Bacteria</taxon>
        <taxon>Pseudomonadati</taxon>
        <taxon>Bacteroidota</taxon>
        <taxon>Cytophagia</taxon>
        <taxon>Cytophagales</taxon>
        <taxon>Hymenobacteraceae</taxon>
        <taxon>Hymenobacter</taxon>
    </lineage>
</organism>
<dbReference type="Proteomes" id="UP000198697">
    <property type="component" value="Unassembled WGS sequence"/>
</dbReference>
<dbReference type="EMBL" id="FOHS01000003">
    <property type="protein sequence ID" value="SET74059.1"/>
    <property type="molecule type" value="Genomic_DNA"/>
</dbReference>
<dbReference type="Pfam" id="PF07715">
    <property type="entry name" value="Plug"/>
    <property type="match status" value="1"/>
</dbReference>
<evidence type="ECO:0000256" key="1">
    <source>
        <dbReference type="ARBA" id="ARBA00004571"/>
    </source>
</evidence>
<dbReference type="InterPro" id="IPR023996">
    <property type="entry name" value="TonB-dep_OMP_SusC/RagA"/>
</dbReference>
<evidence type="ECO:0000256" key="5">
    <source>
        <dbReference type="ARBA" id="ARBA00023136"/>
    </source>
</evidence>
<evidence type="ECO:0000313" key="11">
    <source>
        <dbReference type="Proteomes" id="UP000198697"/>
    </source>
</evidence>
<dbReference type="NCBIfam" id="TIGR04057">
    <property type="entry name" value="SusC_RagA_signa"/>
    <property type="match status" value="1"/>
</dbReference>
<dbReference type="NCBIfam" id="TIGR04056">
    <property type="entry name" value="OMP_RagA_SusC"/>
    <property type="match status" value="1"/>
</dbReference>
<keyword evidence="11" id="KW-1185">Reference proteome</keyword>
<evidence type="ECO:0000256" key="2">
    <source>
        <dbReference type="ARBA" id="ARBA00022448"/>
    </source>
</evidence>
<evidence type="ECO:0000256" key="3">
    <source>
        <dbReference type="ARBA" id="ARBA00022452"/>
    </source>
</evidence>
<keyword evidence="6 7" id="KW-0998">Cell outer membrane</keyword>
<dbReference type="InterPro" id="IPR023997">
    <property type="entry name" value="TonB-dep_OMP_SusC/RagA_CS"/>
</dbReference>
<dbReference type="InterPro" id="IPR039426">
    <property type="entry name" value="TonB-dep_rcpt-like"/>
</dbReference>
<evidence type="ECO:0000256" key="8">
    <source>
        <dbReference type="SAM" id="SignalP"/>
    </source>
</evidence>
<feature type="signal peptide" evidence="8">
    <location>
        <begin position="1"/>
        <end position="20"/>
    </location>
</feature>
<evidence type="ECO:0000256" key="6">
    <source>
        <dbReference type="ARBA" id="ARBA00023237"/>
    </source>
</evidence>
<protein>
    <submittedName>
        <fullName evidence="10">TonB-linked outer membrane protein, SusC/RagA family</fullName>
    </submittedName>
</protein>
<name>A0A1I0GSC3_9BACT</name>
<reference evidence="11" key="1">
    <citation type="submission" date="2016-10" db="EMBL/GenBank/DDBJ databases">
        <authorList>
            <person name="Varghese N."/>
            <person name="Submissions S."/>
        </authorList>
    </citation>
    <scope>NUCLEOTIDE SEQUENCE [LARGE SCALE GENOMIC DNA]</scope>
    <source>
        <strain evidence="11">DSM 15310</strain>
    </source>
</reference>
<dbReference type="Gene3D" id="2.40.170.20">
    <property type="entry name" value="TonB-dependent receptor, beta-barrel domain"/>
    <property type="match status" value="1"/>
</dbReference>
<dbReference type="SUPFAM" id="SSF56935">
    <property type="entry name" value="Porins"/>
    <property type="match status" value="1"/>
</dbReference>
<sequence length="1055" mass="115095">MKKILLATLPLIAFSVTQVAAQTRAVSGRVTDRSTGDGLPGVTVLLKGTSNGVSTNADGTFTLNVPATGGSLVFSSIGYNTVERVIGTDNQVNIGLAADSRQLSEVVVTGYGTQERRDVTGSIASVKGETIAQLATPSFDQQLAGRAAGVQVTTPSGILGQAPRIRIRGTNSISSAGDPLIVVDGVPVVTGNQSGVTPNNPLGDINPNDIESYEILKDGSATAIYGSRAGNGVILITTKKGKLGKAKVTYDTWLGVAETLKRYDVLNADQFIEISNEKYRNSVPESDYTPIAKAGDNNVNTDWQDLIFQSGFQQNHAVSVSGATDKTRYFFSGGYTNQEGVIKSNSLKRATFRANVDQEVVKWLRVGANLGLTRTQNFGLNTSRNGLSGNVTNALSLFPNVPARNPDGTPYISATNPAVVGEGNNASTIDFNYTNILFPLENNKYEATNYRILGNVFAEIEPVAGLRLRTQYGTDFFLNEDFQYLDPRHGDGRGSSGLVYQQYLPTFRWNWQNTVSYNKTLADIHKIAFVGGVEYQQTTTQSFYAQATGLSDRYFGPNNIITGTFATPNVGGSYAQEGFDSYFGRINYSLKDRYLISLSARNDALSRLPEANRRGWFPGGSIGWRVSEESFLRESSIREVLSELKLRASYAAVGNTAIGSSFFPYASLFGAGKYGTQNGIAYNRNGQFGNQNLKWESSKKFDVGADLGFLENRFTLGVDYYRNDIDDLVLFVRVPVSLGIPGNGYNANIGKMRNEGFEFNFTSQNINRPDFTWSTNLNFSTNKNRVLELNQGEDILNTYNITRVGESIGSIYGYDFVGVNPSFGYPIYRKGDGSLVQANVDNNTYYPYDPNNTGAVLGPASGATPAGQVARTTPLQADADRKILGNSNPTWFGGIDNNFTFKGFDLNIFARFSGGNKIMNVSRQQLVRMDFVNNGTEILDRWTPSNTNTDVPKLKFRNSDFINLNNASVSRFVEKGDFFRLQNVTLGYTLPSTIGGGLLSRVRVFAQAQNIFTITKYKGLDPEVNSNGETNQQFGVDFNSNPQQRVFTGGLNVAF</sequence>
<dbReference type="GO" id="GO:0009279">
    <property type="term" value="C:cell outer membrane"/>
    <property type="evidence" value="ECO:0007669"/>
    <property type="project" value="UniProtKB-SubCell"/>
</dbReference>
<evidence type="ECO:0000259" key="9">
    <source>
        <dbReference type="Pfam" id="PF07715"/>
    </source>
</evidence>
<dbReference type="Pfam" id="PF13715">
    <property type="entry name" value="CarbopepD_reg_2"/>
    <property type="match status" value="1"/>
</dbReference>
<dbReference type="Gene3D" id="2.60.40.1120">
    <property type="entry name" value="Carboxypeptidase-like, regulatory domain"/>
    <property type="match status" value="1"/>
</dbReference>
<dbReference type="STRING" id="82805.SAMN04487998_2561"/>